<evidence type="ECO:0000259" key="5">
    <source>
        <dbReference type="Pfam" id="PF23138"/>
    </source>
</evidence>
<dbReference type="Pfam" id="PF23138">
    <property type="entry name" value="CTLH_Armc9"/>
    <property type="match status" value="1"/>
</dbReference>
<dbReference type="GO" id="GO:0031901">
    <property type="term" value="C:early endosome membrane"/>
    <property type="evidence" value="ECO:0007669"/>
    <property type="project" value="TreeGrafter"/>
</dbReference>
<protein>
    <submittedName>
        <fullName evidence="6">WD repeat-containing protein 91</fullName>
    </submittedName>
</protein>
<proteinExistence type="inferred from homology"/>
<name>A0A226EU34_FOLCA</name>
<evidence type="ECO:0000256" key="1">
    <source>
        <dbReference type="ARBA" id="ARBA00004412"/>
    </source>
</evidence>
<dbReference type="Proteomes" id="UP000198287">
    <property type="component" value="Unassembled WGS sequence"/>
</dbReference>
<dbReference type="OMA" id="VIYHRTW"/>
<dbReference type="PANTHER" id="PTHR13083">
    <property type="entry name" value="WD REPEAT-CONTAINING PROTEIN 91"/>
    <property type="match status" value="1"/>
</dbReference>
<organism evidence="6 7">
    <name type="scientific">Folsomia candida</name>
    <name type="common">Springtail</name>
    <dbReference type="NCBI Taxonomy" id="158441"/>
    <lineage>
        <taxon>Eukaryota</taxon>
        <taxon>Metazoa</taxon>
        <taxon>Ecdysozoa</taxon>
        <taxon>Arthropoda</taxon>
        <taxon>Hexapoda</taxon>
        <taxon>Collembola</taxon>
        <taxon>Entomobryomorpha</taxon>
        <taxon>Isotomoidea</taxon>
        <taxon>Isotomidae</taxon>
        <taxon>Proisotominae</taxon>
        <taxon>Folsomia</taxon>
    </lineage>
</organism>
<dbReference type="STRING" id="158441.A0A226EU34"/>
<keyword evidence="4" id="KW-0967">Endosome</keyword>
<reference evidence="6 7" key="1">
    <citation type="submission" date="2015-12" db="EMBL/GenBank/DDBJ databases">
        <title>The genome of Folsomia candida.</title>
        <authorList>
            <person name="Faddeeva A."/>
            <person name="Derks M.F."/>
            <person name="Anvar Y."/>
            <person name="Smit S."/>
            <person name="Van Straalen N."/>
            <person name="Roelofs D."/>
        </authorList>
    </citation>
    <scope>NUCLEOTIDE SEQUENCE [LARGE SCALE GENOMIC DNA]</scope>
    <source>
        <strain evidence="6 7">VU population</strain>
        <tissue evidence="6">Whole body</tissue>
    </source>
</reference>
<keyword evidence="7" id="KW-1185">Reference proteome</keyword>
<dbReference type="AlphaFoldDB" id="A0A226EU34"/>
<dbReference type="OrthoDB" id="193023at2759"/>
<dbReference type="PANTHER" id="PTHR13083:SF3">
    <property type="entry name" value="WD REPEAT-CONTAINING PROTEIN 91"/>
    <property type="match status" value="1"/>
</dbReference>
<accession>A0A226EU34</accession>
<evidence type="ECO:0000256" key="3">
    <source>
        <dbReference type="ARBA" id="ARBA00006128"/>
    </source>
</evidence>
<dbReference type="InterPro" id="IPR056327">
    <property type="entry name" value="ARMC9_CTLH-like_dom"/>
</dbReference>
<evidence type="ECO:0000313" key="6">
    <source>
        <dbReference type="EMBL" id="OXA61123.1"/>
    </source>
</evidence>
<dbReference type="GO" id="GO:0051898">
    <property type="term" value="P:negative regulation of phosphatidylinositol 3-kinase/protein kinase B signal transduction"/>
    <property type="evidence" value="ECO:0007669"/>
    <property type="project" value="InterPro"/>
</dbReference>
<evidence type="ECO:0000256" key="2">
    <source>
        <dbReference type="ARBA" id="ARBA00004603"/>
    </source>
</evidence>
<gene>
    <name evidence="6" type="ORF">Fcan01_04157</name>
</gene>
<evidence type="ECO:0000313" key="7">
    <source>
        <dbReference type="Proteomes" id="UP000198287"/>
    </source>
</evidence>
<comment type="caution">
    <text evidence="6">The sequence shown here is derived from an EMBL/GenBank/DDBJ whole genome shotgun (WGS) entry which is preliminary data.</text>
</comment>
<feature type="domain" description="ARMC9 CTLH-like" evidence="5">
    <location>
        <begin position="25"/>
        <end position="138"/>
    </location>
</feature>
<dbReference type="EMBL" id="LNIX01000002">
    <property type="protein sequence ID" value="OXA61123.1"/>
    <property type="molecule type" value="Genomic_DNA"/>
</dbReference>
<evidence type="ECO:0000256" key="4">
    <source>
        <dbReference type="ARBA" id="ARBA00022753"/>
    </source>
</evidence>
<dbReference type="GO" id="GO:0031902">
    <property type="term" value="C:late endosome membrane"/>
    <property type="evidence" value="ECO:0007669"/>
    <property type="project" value="TreeGrafter"/>
</dbReference>
<dbReference type="GO" id="GO:0045022">
    <property type="term" value="P:early endosome to late endosome transport"/>
    <property type="evidence" value="ECO:0007669"/>
    <property type="project" value="InterPro"/>
</dbReference>
<sequence length="169" mass="19728">MATAMPKGVFSVDRIVSDLAVFIDSSDLHSLRELWSYLEGKFFSRLAPTHSSVVKKYEFGLYKFYLVEALKAGRKDKLSEFFEKMATELNPYPEWKEWYLIGYIKNPEDHSTASTYSNKNYREAFFVSIRNFLTVIYHRTWTVAEVSPKNPYSIEIMDDFFSIAQPKLG</sequence>
<dbReference type="InterPro" id="IPR039724">
    <property type="entry name" value="WDR91"/>
</dbReference>
<comment type="subcellular location">
    <subcellularLocation>
        <location evidence="1">Early endosome</location>
    </subcellularLocation>
    <subcellularLocation>
        <location evidence="2">Late endosome</location>
    </subcellularLocation>
</comment>
<dbReference type="GO" id="GO:0141039">
    <property type="term" value="F:phosphatidylinositol 3-kinase inhibitor activity"/>
    <property type="evidence" value="ECO:0007669"/>
    <property type="project" value="InterPro"/>
</dbReference>
<comment type="similarity">
    <text evidence="3">Belongs to the WD repeat WDR91 family.</text>
</comment>